<keyword evidence="4 7" id="KW-1133">Transmembrane helix</keyword>
<evidence type="ECO:0000313" key="9">
    <source>
        <dbReference type="Proteomes" id="UP000002700"/>
    </source>
</evidence>
<feature type="region of interest" description="Disordered" evidence="6">
    <location>
        <begin position="321"/>
        <end position="345"/>
    </location>
</feature>
<dbReference type="PANTHER" id="PTHR32196">
    <property type="entry name" value="ABC TRANSPORTER PERMEASE PROTEIN YPHD-RELATED-RELATED"/>
    <property type="match status" value="1"/>
</dbReference>
<evidence type="ECO:0000256" key="1">
    <source>
        <dbReference type="ARBA" id="ARBA00004651"/>
    </source>
</evidence>
<feature type="transmembrane region" description="Helical" evidence="7">
    <location>
        <begin position="54"/>
        <end position="75"/>
    </location>
</feature>
<sequence>MSISTEIRTFACAPFTAATAGGRRRRPGDVIAPIAAFSGVVASTLITATHGVLLVAAAGVFAGGAVGFVNGVLIARWRINSLIVTLATMEVVRGLAFVTSNGDAVMISEERFFALGLGSFVGISFPIWSNIVGFVAFGLLLRKTVFVRQARARRRRQRRGGAARRAARHADQDHRVRAAGARDGLRRRDARLADEPRRPEDVGRPRARRDFRLRAGRRRDDFGRARRRADHGFGAGRDEPAERADVLPISDTRRPSVALGAVRPVSSQSAARDARLTGGRRLGGGGLALEGLSRGRMAGWSRGGAAGWRGWAALPSGRAGAVEPGQSVGAVGRGSRAEQPGERMPRASLRAPAMLAALRLAASPGNQETAWNHRIDRRERTRHPPRRCWSTAATRSAKARRGATPRTRCTGSTSKARACGDGARRARTAASAATAGRCPSASRAARSPAIRTCCSSASRRVSRSSIRAGGRSRRSSMSSPIGRHG</sequence>
<evidence type="ECO:0000256" key="4">
    <source>
        <dbReference type="ARBA" id="ARBA00022989"/>
    </source>
</evidence>
<feature type="transmembrane region" description="Helical" evidence="7">
    <location>
        <begin position="30"/>
        <end position="48"/>
    </location>
</feature>
<dbReference type="EnsemblBacteria" id="ABA51233">
    <property type="protein sequence ID" value="ABA51233"/>
    <property type="gene ID" value="BURPS1710b_A2355"/>
</dbReference>
<evidence type="ECO:0000256" key="5">
    <source>
        <dbReference type="ARBA" id="ARBA00023136"/>
    </source>
</evidence>
<evidence type="ECO:0000313" key="8">
    <source>
        <dbReference type="EMBL" id="ABA51233.1"/>
    </source>
</evidence>
<dbReference type="GO" id="GO:0005886">
    <property type="term" value="C:plasma membrane"/>
    <property type="evidence" value="ECO:0007669"/>
    <property type="project" value="UniProtKB-SubCell"/>
</dbReference>
<dbReference type="EMBL" id="CP000125">
    <property type="protein sequence ID" value="ABA51233.1"/>
    <property type="molecule type" value="Genomic_DNA"/>
</dbReference>
<gene>
    <name evidence="8" type="primary">araH</name>
    <name evidence="8" type="ordered locus">BURPS1710b_A2355</name>
</gene>
<feature type="compositionally biased region" description="Basic residues" evidence="6">
    <location>
        <begin position="156"/>
        <end position="167"/>
    </location>
</feature>
<dbReference type="InterPro" id="IPR001851">
    <property type="entry name" value="ABC_transp_permease"/>
</dbReference>
<feature type="compositionally biased region" description="Basic and acidic residues" evidence="6">
    <location>
        <begin position="183"/>
        <end position="209"/>
    </location>
</feature>
<dbReference type="AlphaFoldDB" id="Q3JFZ8"/>
<keyword evidence="3 7" id="KW-0812">Transmembrane</keyword>
<feature type="compositionally biased region" description="Low complexity" evidence="6">
    <location>
        <begin position="428"/>
        <end position="485"/>
    </location>
</feature>
<dbReference type="PANTHER" id="PTHR32196:SF37">
    <property type="entry name" value="L-ARABINOSE TRANSPORT SYSTEM PERMEASE PROTEIN ARAH"/>
    <property type="match status" value="1"/>
</dbReference>
<dbReference type="HOGENOM" id="CLU_562227_0_0_4"/>
<dbReference type="Proteomes" id="UP000002700">
    <property type="component" value="Chromosome II"/>
</dbReference>
<evidence type="ECO:0000256" key="7">
    <source>
        <dbReference type="SAM" id="Phobius"/>
    </source>
</evidence>
<dbReference type="GO" id="GO:0022857">
    <property type="term" value="F:transmembrane transporter activity"/>
    <property type="evidence" value="ECO:0007669"/>
    <property type="project" value="InterPro"/>
</dbReference>
<evidence type="ECO:0000256" key="3">
    <source>
        <dbReference type="ARBA" id="ARBA00022692"/>
    </source>
</evidence>
<organism evidence="8 9">
    <name type="scientific">Burkholderia pseudomallei (strain 1710b)</name>
    <dbReference type="NCBI Taxonomy" id="320372"/>
    <lineage>
        <taxon>Bacteria</taxon>
        <taxon>Pseudomonadati</taxon>
        <taxon>Pseudomonadota</taxon>
        <taxon>Betaproteobacteria</taxon>
        <taxon>Burkholderiales</taxon>
        <taxon>Burkholderiaceae</taxon>
        <taxon>Burkholderia</taxon>
        <taxon>pseudomallei group</taxon>
    </lineage>
</organism>
<reference evidence="8 9" key="1">
    <citation type="submission" date="2005-09" db="EMBL/GenBank/DDBJ databases">
        <authorList>
            <person name="Woods D.E."/>
            <person name="Nierman W.C."/>
        </authorList>
    </citation>
    <scope>NUCLEOTIDE SEQUENCE [LARGE SCALE GENOMIC DNA]</scope>
    <source>
        <strain evidence="8 9">1710b</strain>
    </source>
</reference>
<feature type="region of interest" description="Disordered" evidence="6">
    <location>
        <begin position="156"/>
        <end position="209"/>
    </location>
</feature>
<protein>
    <submittedName>
        <fullName evidence="8">L-arabinose transport system, permease protein</fullName>
    </submittedName>
</protein>
<name>Q3JFZ8_BURP1</name>
<dbReference type="Pfam" id="PF02653">
    <property type="entry name" value="BPD_transp_2"/>
    <property type="match status" value="1"/>
</dbReference>
<feature type="compositionally biased region" description="Basic and acidic residues" evidence="6">
    <location>
        <begin position="335"/>
        <end position="345"/>
    </location>
</feature>
<evidence type="ECO:0000256" key="2">
    <source>
        <dbReference type="ARBA" id="ARBA00022475"/>
    </source>
</evidence>
<keyword evidence="2" id="KW-1003">Cell membrane</keyword>
<proteinExistence type="predicted"/>
<feature type="region of interest" description="Disordered" evidence="6">
    <location>
        <begin position="391"/>
        <end position="485"/>
    </location>
</feature>
<keyword evidence="5 7" id="KW-0472">Membrane</keyword>
<dbReference type="KEGG" id="bpm:BURPS1710b_A2355"/>
<feature type="transmembrane region" description="Helical" evidence="7">
    <location>
        <begin position="112"/>
        <end position="141"/>
    </location>
</feature>
<feature type="transmembrane region" description="Helical" evidence="7">
    <location>
        <begin position="82"/>
        <end position="100"/>
    </location>
</feature>
<accession>Q3JFZ8</accession>
<evidence type="ECO:0000256" key="6">
    <source>
        <dbReference type="SAM" id="MobiDB-lite"/>
    </source>
</evidence>
<comment type="subcellular location">
    <subcellularLocation>
        <location evidence="1">Cell membrane</location>
        <topology evidence="1">Multi-pass membrane protein</topology>
    </subcellularLocation>
</comment>